<evidence type="ECO:0000259" key="4">
    <source>
        <dbReference type="PROSITE" id="PS51352"/>
    </source>
</evidence>
<dbReference type="OrthoDB" id="2121326at2759"/>
<dbReference type="SUPFAM" id="SSF52833">
    <property type="entry name" value="Thioredoxin-like"/>
    <property type="match status" value="1"/>
</dbReference>
<dbReference type="AlphaFoldDB" id="Q9TXY8"/>
<keyword evidence="3" id="KW-0676">Redox-active center</keyword>
<evidence type="ECO:0000313" key="7">
    <source>
        <dbReference type="WormBase" id="Y44E3A.3"/>
    </source>
</evidence>
<dbReference type="UCSC" id="Y44E3A.3">
    <property type="organism name" value="c. elegans"/>
</dbReference>
<dbReference type="GO" id="GO:0015035">
    <property type="term" value="F:protein-disulfide reductase activity"/>
    <property type="evidence" value="ECO:0000318"/>
    <property type="project" value="GO_Central"/>
</dbReference>
<gene>
    <name evidence="5 7" type="primary">trx-4</name>
    <name evidence="5" type="ORF">CELE_Y44E3A.3</name>
    <name evidence="7" type="ORF">Y44E3A.3</name>
</gene>
<accession>Q9TXY8</accession>
<dbReference type="GeneID" id="189905"/>
<dbReference type="InterPro" id="IPR017937">
    <property type="entry name" value="Thioredoxin_CS"/>
</dbReference>
<evidence type="ECO:0000256" key="3">
    <source>
        <dbReference type="PIRSR" id="PIRSR000077-4"/>
    </source>
</evidence>
<dbReference type="PROSITE" id="PS00194">
    <property type="entry name" value="THIOREDOXIN_1"/>
    <property type="match status" value="1"/>
</dbReference>
<reference evidence="5 6" key="1">
    <citation type="journal article" date="1998" name="Science">
        <title>Genome sequence of the nematode C. elegans: a platform for investigating biology.</title>
        <authorList>
            <consortium name="The C. elegans sequencing consortium"/>
            <person name="Sulson J.E."/>
            <person name="Waterston R."/>
        </authorList>
    </citation>
    <scope>NUCLEOTIDE SEQUENCE [LARGE SCALE GENOMIC DNA]</scope>
    <source>
        <strain evidence="5 6">Bristol N2</strain>
    </source>
</reference>
<dbReference type="PIR" id="T33843">
    <property type="entry name" value="T33843"/>
</dbReference>
<dbReference type="Proteomes" id="UP000001940">
    <property type="component" value="Chromosome I"/>
</dbReference>
<feature type="disulfide bond" description="Redox-active" evidence="3">
    <location>
        <begin position="32"/>
        <end position="35"/>
    </location>
</feature>
<dbReference type="InterPro" id="IPR013766">
    <property type="entry name" value="Thioredoxin_domain"/>
</dbReference>
<dbReference type="InterPro" id="IPR036249">
    <property type="entry name" value="Thioredoxin-like_sf"/>
</dbReference>
<dbReference type="FunCoup" id="Q9TXY8">
    <property type="interactions" value="713"/>
</dbReference>
<dbReference type="Pfam" id="PF00085">
    <property type="entry name" value="Thioredoxin"/>
    <property type="match status" value="1"/>
</dbReference>
<dbReference type="Bgee" id="WBGene00021548">
    <property type="expression patterns" value="Expressed in embryo and 4 other cell types or tissues"/>
</dbReference>
<protein>
    <recommendedName>
        <fullName evidence="2">Thioredoxin</fullName>
    </recommendedName>
</protein>
<dbReference type="PeptideAtlas" id="Q9TXY8"/>
<dbReference type="EMBL" id="BX284601">
    <property type="protein sequence ID" value="CCD73444.1"/>
    <property type="molecule type" value="Genomic_DNA"/>
</dbReference>
<dbReference type="RefSeq" id="NP_491142.1">
    <property type="nucleotide sequence ID" value="NM_058741.4"/>
</dbReference>
<dbReference type="PIRSF" id="PIRSF000077">
    <property type="entry name" value="Thioredoxin"/>
    <property type="match status" value="1"/>
</dbReference>
<evidence type="ECO:0000256" key="2">
    <source>
        <dbReference type="PIRNR" id="PIRNR000077"/>
    </source>
</evidence>
<dbReference type="InParanoid" id="Q9TXY8"/>
<dbReference type="GO" id="GO:0005737">
    <property type="term" value="C:cytoplasm"/>
    <property type="evidence" value="ECO:0000318"/>
    <property type="project" value="GO_Central"/>
</dbReference>
<dbReference type="HOGENOM" id="CLU_090389_14_4_1"/>
<feature type="domain" description="Thioredoxin" evidence="4">
    <location>
        <begin position="1"/>
        <end position="107"/>
    </location>
</feature>
<keyword evidence="1 3" id="KW-1015">Disulfide bond</keyword>
<dbReference type="STRING" id="6239.Y44E3A.3.1"/>
<dbReference type="PhylomeDB" id="Q9TXY8"/>
<dbReference type="eggNOG" id="KOG0907">
    <property type="taxonomic scope" value="Eukaryota"/>
</dbReference>
<keyword evidence="8" id="KW-1267">Proteomics identification</keyword>
<dbReference type="PANTHER" id="PTHR46115">
    <property type="entry name" value="THIOREDOXIN-LIKE PROTEIN 1"/>
    <property type="match status" value="1"/>
</dbReference>
<dbReference type="KEGG" id="cel:CELE_Y44E3A.3"/>
<dbReference type="WormBase" id="Y44E3A.3">
    <property type="protein sequence ID" value="CE21928"/>
    <property type="gene ID" value="WBGene00021548"/>
    <property type="gene designation" value="trx-4"/>
</dbReference>
<proteinExistence type="evidence at protein level"/>
<evidence type="ECO:0000313" key="5">
    <source>
        <dbReference type="EMBL" id="CCD73444.1"/>
    </source>
</evidence>
<dbReference type="AGR" id="WB:WBGene00021548"/>
<dbReference type="PaxDb" id="6239-Y44E3A.3"/>
<dbReference type="CDD" id="cd02947">
    <property type="entry name" value="TRX_family"/>
    <property type="match status" value="1"/>
</dbReference>
<dbReference type="PROSITE" id="PS51352">
    <property type="entry name" value="THIOREDOXIN_2"/>
    <property type="match status" value="1"/>
</dbReference>
<dbReference type="InterPro" id="IPR005746">
    <property type="entry name" value="Thioredoxin"/>
</dbReference>
<dbReference type="SMR" id="Q9TXY8"/>
<comment type="similarity">
    <text evidence="2">Belongs to the thioredoxin family.</text>
</comment>
<keyword evidence="6" id="KW-1185">Reference proteome</keyword>
<dbReference type="CTD" id="189905"/>
<dbReference type="OMA" id="HAMADKF"/>
<organism evidence="5 6">
    <name type="scientific">Caenorhabditis elegans</name>
    <dbReference type="NCBI Taxonomy" id="6239"/>
    <lineage>
        <taxon>Eukaryota</taxon>
        <taxon>Metazoa</taxon>
        <taxon>Ecdysozoa</taxon>
        <taxon>Nematoda</taxon>
        <taxon>Chromadorea</taxon>
        <taxon>Rhabditida</taxon>
        <taxon>Rhabditina</taxon>
        <taxon>Rhabditomorpha</taxon>
        <taxon>Rhabditoidea</taxon>
        <taxon>Rhabditidae</taxon>
        <taxon>Peloderinae</taxon>
        <taxon>Caenorhabditis</taxon>
    </lineage>
</organism>
<evidence type="ECO:0007829" key="8">
    <source>
        <dbReference type="PeptideAtlas" id="Q9TXY8"/>
    </source>
</evidence>
<name>Q9TXY8_CAEEL</name>
<sequence length="107" mass="12104">MSIAIKDDDEFKTIFAEKKTQPVILFFTASWCGPCQMIKPRVEELAAEHKDRLSILKIDVDECDGVGEEYEINSMPTFLLIVDGIKKDQFSGANNTKFEEMVKAALQ</sequence>
<evidence type="ECO:0000313" key="6">
    <source>
        <dbReference type="Proteomes" id="UP000001940"/>
    </source>
</evidence>
<dbReference type="Gene3D" id="3.40.30.10">
    <property type="entry name" value="Glutaredoxin"/>
    <property type="match status" value="1"/>
</dbReference>
<evidence type="ECO:0000256" key="1">
    <source>
        <dbReference type="ARBA" id="ARBA00023157"/>
    </source>
</evidence>